<comment type="similarity">
    <text evidence="1 4">Belongs to the pyrroline-5-carboxylate reductase family.</text>
</comment>
<dbReference type="PANTHER" id="PTHR11645">
    <property type="entry name" value="PYRROLINE-5-CARBOXYLATE REDUCTASE"/>
    <property type="match status" value="1"/>
</dbReference>
<reference evidence="8 9" key="1">
    <citation type="submission" date="2018-02" db="EMBL/GenBank/DDBJ databases">
        <title>Whole genome sequencing of endophytic bacterium.</title>
        <authorList>
            <person name="Eedara R."/>
            <person name="Podile A.R."/>
        </authorList>
    </citation>
    <scope>NUCLEOTIDE SEQUENCE [LARGE SCALE GENOMIC DNA]</scope>
    <source>
        <strain evidence="8 9">RP1T</strain>
    </source>
</reference>
<dbReference type="InterPro" id="IPR008927">
    <property type="entry name" value="6-PGluconate_DH-like_C_sf"/>
</dbReference>
<dbReference type="SUPFAM" id="SSF51735">
    <property type="entry name" value="NAD(P)-binding Rossmann-fold domains"/>
    <property type="match status" value="1"/>
</dbReference>
<keyword evidence="4" id="KW-0028">Amino-acid biosynthesis</keyword>
<organism evidence="8 9">
    <name type="scientific">Labrys okinawensis</name>
    <dbReference type="NCBI Taxonomy" id="346911"/>
    <lineage>
        <taxon>Bacteria</taxon>
        <taxon>Pseudomonadati</taxon>
        <taxon>Pseudomonadota</taxon>
        <taxon>Alphaproteobacteria</taxon>
        <taxon>Hyphomicrobiales</taxon>
        <taxon>Xanthobacteraceae</taxon>
        <taxon>Labrys</taxon>
    </lineage>
</organism>
<evidence type="ECO:0000259" key="7">
    <source>
        <dbReference type="Pfam" id="PF14748"/>
    </source>
</evidence>
<comment type="pathway">
    <text evidence="4">Amino-acid biosynthesis; L-proline biosynthesis; L-proline from L-glutamate 5-semialdehyde: step 1/1.</text>
</comment>
<evidence type="ECO:0000313" key="8">
    <source>
        <dbReference type="EMBL" id="PRH89517.1"/>
    </source>
</evidence>
<dbReference type="InterPro" id="IPR036291">
    <property type="entry name" value="NAD(P)-bd_dom_sf"/>
</dbReference>
<dbReference type="UniPathway" id="UPA00098">
    <property type="reaction ID" value="UER00361"/>
</dbReference>
<comment type="catalytic activity">
    <reaction evidence="4">
        <text>L-proline + NADP(+) = (S)-1-pyrroline-5-carboxylate + NADPH + 2 H(+)</text>
        <dbReference type="Rhea" id="RHEA:14109"/>
        <dbReference type="ChEBI" id="CHEBI:15378"/>
        <dbReference type="ChEBI" id="CHEBI:17388"/>
        <dbReference type="ChEBI" id="CHEBI:57783"/>
        <dbReference type="ChEBI" id="CHEBI:58349"/>
        <dbReference type="ChEBI" id="CHEBI:60039"/>
        <dbReference type="EC" id="1.5.1.2"/>
    </reaction>
</comment>
<evidence type="ECO:0000256" key="1">
    <source>
        <dbReference type="ARBA" id="ARBA00005525"/>
    </source>
</evidence>
<comment type="function">
    <text evidence="4">Catalyzes the reduction of 1-pyrroline-5-carboxylate (PCA) to L-proline.</text>
</comment>
<dbReference type="EMBL" id="PUEJ01000001">
    <property type="protein sequence ID" value="PRH89517.1"/>
    <property type="molecule type" value="Genomic_DNA"/>
</dbReference>
<keyword evidence="9" id="KW-1185">Reference proteome</keyword>
<dbReference type="EC" id="1.5.1.2" evidence="4"/>
<feature type="domain" description="Pyrroline-5-carboxylate reductase catalytic N-terminal" evidence="6">
    <location>
        <begin position="6"/>
        <end position="93"/>
    </location>
</feature>
<dbReference type="PIRSF" id="PIRSF000193">
    <property type="entry name" value="Pyrrol-5-carb_rd"/>
    <property type="match status" value="1"/>
</dbReference>
<dbReference type="AlphaFoldDB" id="A0A2S9QJH3"/>
<dbReference type="Pfam" id="PF03807">
    <property type="entry name" value="F420_oxidored"/>
    <property type="match status" value="1"/>
</dbReference>
<dbReference type="InterPro" id="IPR000304">
    <property type="entry name" value="Pyrroline-COOH_reductase"/>
</dbReference>
<evidence type="ECO:0000256" key="2">
    <source>
        <dbReference type="ARBA" id="ARBA00022857"/>
    </source>
</evidence>
<dbReference type="GO" id="GO:0004735">
    <property type="term" value="F:pyrroline-5-carboxylate reductase activity"/>
    <property type="evidence" value="ECO:0007669"/>
    <property type="project" value="UniProtKB-UniRule"/>
</dbReference>
<evidence type="ECO:0000259" key="6">
    <source>
        <dbReference type="Pfam" id="PF03807"/>
    </source>
</evidence>
<dbReference type="HAMAP" id="MF_01925">
    <property type="entry name" value="P5C_reductase"/>
    <property type="match status" value="1"/>
</dbReference>
<dbReference type="Gene3D" id="3.40.50.720">
    <property type="entry name" value="NAD(P)-binding Rossmann-like Domain"/>
    <property type="match status" value="1"/>
</dbReference>
<comment type="subcellular location">
    <subcellularLocation>
        <location evidence="4">Cytoplasm</location>
    </subcellularLocation>
</comment>
<protein>
    <recommendedName>
        <fullName evidence="4">Pyrroline-5-carboxylate reductase</fullName>
        <shortName evidence="4">P5C reductase</shortName>
        <shortName evidence="4">P5CR</shortName>
        <ecNumber evidence="4">1.5.1.2</ecNumber>
    </recommendedName>
    <alternativeName>
        <fullName evidence="4">PCA reductase</fullName>
    </alternativeName>
</protein>
<name>A0A2S9QJH3_9HYPH</name>
<dbReference type="InterPro" id="IPR028939">
    <property type="entry name" value="P5C_Rdtase_cat_N"/>
</dbReference>
<comment type="catalytic activity">
    <reaction evidence="4">
        <text>L-proline + NAD(+) = (S)-1-pyrroline-5-carboxylate + NADH + 2 H(+)</text>
        <dbReference type="Rhea" id="RHEA:14105"/>
        <dbReference type="ChEBI" id="CHEBI:15378"/>
        <dbReference type="ChEBI" id="CHEBI:17388"/>
        <dbReference type="ChEBI" id="CHEBI:57540"/>
        <dbReference type="ChEBI" id="CHEBI:57945"/>
        <dbReference type="ChEBI" id="CHEBI:60039"/>
        <dbReference type="EC" id="1.5.1.2"/>
    </reaction>
</comment>
<gene>
    <name evidence="4" type="primary">proC</name>
    <name evidence="8" type="ORF">C5L14_02805</name>
</gene>
<dbReference type="PANTHER" id="PTHR11645:SF0">
    <property type="entry name" value="PYRROLINE-5-CARBOXYLATE REDUCTASE 3"/>
    <property type="match status" value="1"/>
</dbReference>
<comment type="caution">
    <text evidence="8">The sequence shown here is derived from an EMBL/GenBank/DDBJ whole genome shotgun (WGS) entry which is preliminary data.</text>
</comment>
<dbReference type="GO" id="GO:0005737">
    <property type="term" value="C:cytoplasm"/>
    <property type="evidence" value="ECO:0007669"/>
    <property type="project" value="UniProtKB-SubCell"/>
</dbReference>
<keyword evidence="4" id="KW-0641">Proline biosynthesis</keyword>
<feature type="binding site" evidence="5">
    <location>
        <begin position="10"/>
        <end position="16"/>
    </location>
    <ligand>
        <name>NADP(+)</name>
        <dbReference type="ChEBI" id="CHEBI:58349"/>
    </ligand>
</feature>
<dbReference type="RefSeq" id="WP_105860480.1">
    <property type="nucleotide sequence ID" value="NZ_PUEJ01000001.1"/>
</dbReference>
<dbReference type="OrthoDB" id="8418678at2"/>
<dbReference type="SUPFAM" id="SSF48179">
    <property type="entry name" value="6-phosphogluconate dehydrogenase C-terminal domain-like"/>
    <property type="match status" value="1"/>
</dbReference>
<dbReference type="Gene3D" id="1.10.3730.10">
    <property type="entry name" value="ProC C-terminal domain-like"/>
    <property type="match status" value="1"/>
</dbReference>
<feature type="binding site" evidence="5">
    <location>
        <position position="56"/>
    </location>
    <ligand>
        <name>NADPH</name>
        <dbReference type="ChEBI" id="CHEBI:57783"/>
    </ligand>
</feature>
<keyword evidence="3 4" id="KW-0560">Oxidoreductase</keyword>
<dbReference type="Pfam" id="PF14748">
    <property type="entry name" value="P5CR_dimer"/>
    <property type="match status" value="1"/>
</dbReference>
<dbReference type="InterPro" id="IPR029036">
    <property type="entry name" value="P5CR_dimer"/>
</dbReference>
<evidence type="ECO:0000256" key="5">
    <source>
        <dbReference type="PIRSR" id="PIRSR000193-1"/>
    </source>
</evidence>
<accession>A0A2S9QJH3</accession>
<dbReference type="Proteomes" id="UP000237682">
    <property type="component" value="Unassembled WGS sequence"/>
</dbReference>
<feature type="domain" description="Pyrroline-5-carboxylate reductase dimerisation" evidence="7">
    <location>
        <begin position="156"/>
        <end position="258"/>
    </location>
</feature>
<evidence type="ECO:0000313" key="9">
    <source>
        <dbReference type="Proteomes" id="UP000237682"/>
    </source>
</evidence>
<evidence type="ECO:0000256" key="3">
    <source>
        <dbReference type="ARBA" id="ARBA00023002"/>
    </source>
</evidence>
<proteinExistence type="inferred from homology"/>
<keyword evidence="4" id="KW-0963">Cytoplasm</keyword>
<sequence length="264" mass="27402">MSGSLKIGVIGANGWLGGAIVQALLDAGIVSPEHLVLSLRSGEPTRFPAARWTRDNQDLADSVDLLIVSVRPADWPALGVRAAGKLVISVMAGIGLERLIAGLGSERVVRALPNAAAEVRASFTPWIATPALSAEERRLVGRIFEACGTSAQLESERELDYLTGLAGSGPAFPALLATAMMRHATAHGIDAEVARQAVTHLLVGTGRLFEKNGDDPANTVEVFLDYRGTTAAAIGAMRANGFDEAVGAGLAAAFHKSISMGLSA</sequence>
<keyword evidence="2 4" id="KW-0521">NADP</keyword>
<dbReference type="GO" id="GO:0055129">
    <property type="term" value="P:L-proline biosynthetic process"/>
    <property type="evidence" value="ECO:0007669"/>
    <property type="project" value="UniProtKB-UniRule"/>
</dbReference>
<evidence type="ECO:0000256" key="4">
    <source>
        <dbReference type="HAMAP-Rule" id="MF_01925"/>
    </source>
</evidence>